<dbReference type="Gene3D" id="1.10.10.10">
    <property type="entry name" value="Winged helix-like DNA-binding domain superfamily/Winged helix DNA-binding domain"/>
    <property type="match status" value="1"/>
</dbReference>
<evidence type="ECO:0000313" key="2">
    <source>
        <dbReference type="Proteomes" id="UP000297386"/>
    </source>
</evidence>
<keyword evidence="1" id="KW-0614">Plasmid</keyword>
<organism evidence="1 2">
    <name type="scientific">Salmonella enterica subsp. enterica serovar 1,4,[5],12:i:-</name>
    <dbReference type="NCBI Taxonomy" id="2583588"/>
    <lineage>
        <taxon>Bacteria</taxon>
        <taxon>Pseudomonadati</taxon>
        <taxon>Pseudomonadota</taxon>
        <taxon>Gammaproteobacteria</taxon>
        <taxon>Enterobacterales</taxon>
        <taxon>Enterobacteriaceae</taxon>
        <taxon>Salmonella</taxon>
    </lineage>
</organism>
<proteinExistence type="predicted"/>
<accession>A0A4P7Y108</accession>
<protein>
    <submittedName>
        <fullName evidence="1">CaiF/GrlA family transcriptional regulator</fullName>
    </submittedName>
</protein>
<dbReference type="EMBL" id="CP039559">
    <property type="protein sequence ID" value="QCF79903.1"/>
    <property type="molecule type" value="Genomic_DNA"/>
</dbReference>
<dbReference type="AlphaFoldDB" id="A0A4P7Y108"/>
<geneLocation type="plasmid" evidence="1 2">
    <name>p08-4425.1</name>
</geneLocation>
<dbReference type="GO" id="GO:0006351">
    <property type="term" value="P:DNA-templated transcription"/>
    <property type="evidence" value="ECO:0007669"/>
    <property type="project" value="InterPro"/>
</dbReference>
<sequence>MPERRRRIKRHFFCPECVQDMQARPLYLIVTFWGMRTGRLLTVEAVSREFHITQRTAKNILYYIEHEGRNHIRSRRFIQNEPTTGRRRALRILDIQDPQEIPASSGAELDVQLEPVAPAAKQSLRPLTKFQKLRQWMVSRKQNEQAPLELTEYG</sequence>
<evidence type="ECO:0000313" key="1">
    <source>
        <dbReference type="EMBL" id="QCF79903.1"/>
    </source>
</evidence>
<dbReference type="RefSeq" id="WP_001115167.1">
    <property type="nucleotide sequence ID" value="NZ_CP039559.1"/>
</dbReference>
<name>A0A4P7Y108_SALET</name>
<dbReference type="InterPro" id="IPR020357">
    <property type="entry name" value="Tscrpt_reg_CaiF/GrlA"/>
</dbReference>
<reference evidence="1 2" key="1">
    <citation type="submission" date="2019-04" db="EMBL/GenBank/DDBJ databases">
        <title>Complete genome sequences of Canadian Typhimurium and I 1,4,[5],12:i:-.</title>
        <authorList>
            <person name="Schonfeld J."/>
            <person name="Clark C."/>
            <person name="Johnson R."/>
            <person name="Labbe G."/>
            <person name="Liu K."/>
            <person name="Robertson J."/>
            <person name="Nash J.H.E."/>
        </authorList>
    </citation>
    <scope>NUCLEOTIDE SEQUENCE [LARGE SCALE GENOMIC DNA]</scope>
    <source>
        <strain evidence="2">84833166</strain>
        <plasmid evidence="1 2">p08-4425.1</plasmid>
    </source>
</reference>
<dbReference type="Pfam" id="PF07180">
    <property type="entry name" value="CaiF_GrlA"/>
    <property type="match status" value="1"/>
</dbReference>
<gene>
    <name evidence="1" type="ORF">E5N87_23420</name>
</gene>
<dbReference type="InterPro" id="IPR036388">
    <property type="entry name" value="WH-like_DNA-bd_sf"/>
</dbReference>
<dbReference type="Proteomes" id="UP000297386">
    <property type="component" value="Plasmid p08-4425.1"/>
</dbReference>